<organism evidence="2 3">
    <name type="scientific">Oculimacula yallundae</name>
    <dbReference type="NCBI Taxonomy" id="86028"/>
    <lineage>
        <taxon>Eukaryota</taxon>
        <taxon>Fungi</taxon>
        <taxon>Dikarya</taxon>
        <taxon>Ascomycota</taxon>
        <taxon>Pezizomycotina</taxon>
        <taxon>Leotiomycetes</taxon>
        <taxon>Helotiales</taxon>
        <taxon>Ploettnerulaceae</taxon>
        <taxon>Oculimacula</taxon>
    </lineage>
</organism>
<feature type="compositionally biased region" description="Basic and acidic residues" evidence="1">
    <location>
        <begin position="16"/>
        <end position="62"/>
    </location>
</feature>
<dbReference type="EMBL" id="JAZHXI010000015">
    <property type="protein sequence ID" value="KAL2063820.1"/>
    <property type="molecule type" value="Genomic_DNA"/>
</dbReference>
<evidence type="ECO:0000313" key="2">
    <source>
        <dbReference type="EMBL" id="KAL2063820.1"/>
    </source>
</evidence>
<keyword evidence="3" id="KW-1185">Reference proteome</keyword>
<gene>
    <name evidence="2" type="ORF">VTL71DRAFT_5625</name>
</gene>
<sequence length="106" mass="11994">MRAILEHVICLEGEYKGADRDTQSRGRISDEEKEIQRQEPCDGRAKKLGGESHERGEPECQRQEPQPLKVIPLTVKEYTFEVLAIVEEDLGKVSIGNRGRGTRGFD</sequence>
<evidence type="ECO:0000313" key="3">
    <source>
        <dbReference type="Proteomes" id="UP001595075"/>
    </source>
</evidence>
<feature type="region of interest" description="Disordered" evidence="1">
    <location>
        <begin position="16"/>
        <end position="67"/>
    </location>
</feature>
<evidence type="ECO:0000256" key="1">
    <source>
        <dbReference type="SAM" id="MobiDB-lite"/>
    </source>
</evidence>
<comment type="caution">
    <text evidence="2">The sequence shown here is derived from an EMBL/GenBank/DDBJ whole genome shotgun (WGS) entry which is preliminary data.</text>
</comment>
<protein>
    <submittedName>
        <fullName evidence="2">Uncharacterized protein</fullName>
    </submittedName>
</protein>
<name>A0ABR4C281_9HELO</name>
<accession>A0ABR4C281</accession>
<dbReference type="Proteomes" id="UP001595075">
    <property type="component" value="Unassembled WGS sequence"/>
</dbReference>
<reference evidence="2 3" key="1">
    <citation type="journal article" date="2024" name="Commun. Biol.">
        <title>Comparative genomic analysis of thermophilic fungi reveals convergent evolutionary adaptations and gene losses.</title>
        <authorList>
            <person name="Steindorff A.S."/>
            <person name="Aguilar-Pontes M.V."/>
            <person name="Robinson A.J."/>
            <person name="Andreopoulos B."/>
            <person name="LaButti K."/>
            <person name="Kuo A."/>
            <person name="Mondo S."/>
            <person name="Riley R."/>
            <person name="Otillar R."/>
            <person name="Haridas S."/>
            <person name="Lipzen A."/>
            <person name="Grimwood J."/>
            <person name="Schmutz J."/>
            <person name="Clum A."/>
            <person name="Reid I.D."/>
            <person name="Moisan M.C."/>
            <person name="Butler G."/>
            <person name="Nguyen T.T.M."/>
            <person name="Dewar K."/>
            <person name="Conant G."/>
            <person name="Drula E."/>
            <person name="Henrissat B."/>
            <person name="Hansel C."/>
            <person name="Singer S."/>
            <person name="Hutchinson M.I."/>
            <person name="de Vries R.P."/>
            <person name="Natvig D.O."/>
            <person name="Powell A.J."/>
            <person name="Tsang A."/>
            <person name="Grigoriev I.V."/>
        </authorList>
    </citation>
    <scope>NUCLEOTIDE SEQUENCE [LARGE SCALE GENOMIC DNA]</scope>
    <source>
        <strain evidence="2 3">CBS 494.80</strain>
    </source>
</reference>
<proteinExistence type="predicted"/>